<feature type="compositionally biased region" description="Low complexity" evidence="6">
    <location>
        <begin position="1096"/>
        <end position="1123"/>
    </location>
</feature>
<feature type="compositionally biased region" description="Low complexity" evidence="6">
    <location>
        <begin position="411"/>
        <end position="445"/>
    </location>
</feature>
<protein>
    <recommendedName>
        <fullName evidence="11">Minichromosome loss protein Mcl1 middle region domain-containing protein</fullName>
    </recommendedName>
</protein>
<feature type="domain" description="WDHD1/CFT4 helical bundle" evidence="8">
    <location>
        <begin position="931"/>
        <end position="1007"/>
    </location>
</feature>
<dbReference type="InterPro" id="IPR022100">
    <property type="entry name" value="WDHD1/CFT4_beta-prop_2nd"/>
</dbReference>
<dbReference type="PANTHER" id="PTHR19932:SF10">
    <property type="entry name" value="WD REPEAT AND HMG-BOX DNA-BINDING PROTEIN 1"/>
    <property type="match status" value="1"/>
</dbReference>
<keyword evidence="2 5" id="KW-0853">WD repeat</keyword>
<dbReference type="InterPro" id="IPR019775">
    <property type="entry name" value="WD40_repeat_CS"/>
</dbReference>
<organism evidence="9 10">
    <name type="scientific">Tribonema minus</name>
    <dbReference type="NCBI Taxonomy" id="303371"/>
    <lineage>
        <taxon>Eukaryota</taxon>
        <taxon>Sar</taxon>
        <taxon>Stramenopiles</taxon>
        <taxon>Ochrophyta</taxon>
        <taxon>PX clade</taxon>
        <taxon>Xanthophyceae</taxon>
        <taxon>Tribonematales</taxon>
        <taxon>Tribonemataceae</taxon>
        <taxon>Tribonema</taxon>
    </lineage>
</organism>
<feature type="domain" description="WDHD1/CFT4 second beta-propeller" evidence="7">
    <location>
        <begin position="547"/>
        <end position="869"/>
    </location>
</feature>
<dbReference type="Pfam" id="PF20946">
    <property type="entry name" value="Ctf4_C"/>
    <property type="match status" value="1"/>
</dbReference>
<dbReference type="PANTHER" id="PTHR19932">
    <property type="entry name" value="WD REPEAT AND HMG-BOX DNA BINDING PROTEIN"/>
    <property type="match status" value="1"/>
</dbReference>
<evidence type="ECO:0000259" key="8">
    <source>
        <dbReference type="Pfam" id="PF20946"/>
    </source>
</evidence>
<dbReference type="InterPro" id="IPR036322">
    <property type="entry name" value="WD40_repeat_dom_sf"/>
</dbReference>
<reference evidence="9" key="1">
    <citation type="submission" date="2021-02" db="EMBL/GenBank/DDBJ databases">
        <title>First Annotated Genome of the Yellow-green Alga Tribonema minus.</title>
        <authorList>
            <person name="Mahan K.M."/>
        </authorList>
    </citation>
    <scope>NUCLEOTIDE SEQUENCE</scope>
    <source>
        <strain evidence="9">UTEX B ZZ1240</strain>
    </source>
</reference>
<dbReference type="EMBL" id="JAFCMP010000135">
    <property type="protein sequence ID" value="KAG5185336.1"/>
    <property type="molecule type" value="Genomic_DNA"/>
</dbReference>
<evidence type="ECO:0000256" key="3">
    <source>
        <dbReference type="ARBA" id="ARBA00022737"/>
    </source>
</evidence>
<dbReference type="SMART" id="SM00320">
    <property type="entry name" value="WD40"/>
    <property type="match status" value="4"/>
</dbReference>
<evidence type="ECO:0000313" key="9">
    <source>
        <dbReference type="EMBL" id="KAG5185336.1"/>
    </source>
</evidence>
<evidence type="ECO:0000256" key="2">
    <source>
        <dbReference type="ARBA" id="ARBA00022574"/>
    </source>
</evidence>
<feature type="compositionally biased region" description="Acidic residues" evidence="6">
    <location>
        <begin position="1125"/>
        <end position="1141"/>
    </location>
</feature>
<evidence type="ECO:0000313" key="10">
    <source>
        <dbReference type="Proteomes" id="UP000664859"/>
    </source>
</evidence>
<dbReference type="GO" id="GO:0006261">
    <property type="term" value="P:DNA-templated DNA replication"/>
    <property type="evidence" value="ECO:0007669"/>
    <property type="project" value="TreeGrafter"/>
</dbReference>
<dbReference type="InterPro" id="IPR001680">
    <property type="entry name" value="WD40_rpt"/>
</dbReference>
<dbReference type="GO" id="GO:0003682">
    <property type="term" value="F:chromatin binding"/>
    <property type="evidence" value="ECO:0007669"/>
    <property type="project" value="TreeGrafter"/>
</dbReference>
<feature type="repeat" description="WD" evidence="5">
    <location>
        <begin position="288"/>
        <end position="323"/>
    </location>
</feature>
<dbReference type="PROSITE" id="PS00678">
    <property type="entry name" value="WD_REPEATS_1"/>
    <property type="match status" value="1"/>
</dbReference>
<keyword evidence="4" id="KW-0539">Nucleus</keyword>
<feature type="region of interest" description="Disordered" evidence="6">
    <location>
        <begin position="400"/>
        <end position="527"/>
    </location>
</feature>
<name>A0A836CJ04_9STRA</name>
<comment type="subcellular location">
    <subcellularLocation>
        <location evidence="1">Nucleus</location>
    </subcellularLocation>
</comment>
<dbReference type="PROSITE" id="PS50082">
    <property type="entry name" value="WD_REPEATS_2"/>
    <property type="match status" value="2"/>
</dbReference>
<feature type="compositionally biased region" description="Gly residues" evidence="6">
    <location>
        <begin position="1233"/>
        <end position="1246"/>
    </location>
</feature>
<dbReference type="Pfam" id="PF00400">
    <property type="entry name" value="WD40"/>
    <property type="match status" value="2"/>
</dbReference>
<feature type="compositionally biased region" description="Gly residues" evidence="6">
    <location>
        <begin position="503"/>
        <end position="527"/>
    </location>
</feature>
<comment type="caution">
    <text evidence="9">The sequence shown here is derived from an EMBL/GenBank/DDBJ whole genome shotgun (WGS) entry which is preliminary data.</text>
</comment>
<dbReference type="SUPFAM" id="SSF82171">
    <property type="entry name" value="DPP6 N-terminal domain-like"/>
    <property type="match status" value="1"/>
</dbReference>
<feature type="compositionally biased region" description="Low complexity" evidence="6">
    <location>
        <begin position="1167"/>
        <end position="1176"/>
    </location>
</feature>
<evidence type="ECO:0000259" key="7">
    <source>
        <dbReference type="Pfam" id="PF12341"/>
    </source>
</evidence>
<dbReference type="InterPro" id="IPR015943">
    <property type="entry name" value="WD40/YVTN_repeat-like_dom_sf"/>
</dbReference>
<evidence type="ECO:0000256" key="4">
    <source>
        <dbReference type="ARBA" id="ARBA00023242"/>
    </source>
</evidence>
<sequence>MQLGSFDLTESDWGLGLCGQAAAGSYAVSGGGTGSLKLTNIKDGTLVKELDLEKEIHALALSPDGTKLAVGCEDFIVRTYIVPELEFVDSVTRFSGRVRDVCYSPDGLTLAICSEEPGIRVLRPSNKAKVNTLSEHGGGAGSAFLQQRAARAVITLSEHDGGVKSCVWDPRGEFLASVGFDGELKIWSISADMDGAMCDCEHTLPITAPEAAPPTATWGSGGLERPVWSPNGEYVAIPGTTVARLLARADGWEMPKMMVAAALPWLAAADAEGRKCCGSMVMLTGIPGAQHIAPICAAAWSPGSNHLVTASVDGKALVWDVASKAVFVCRRSVCGDGKALVWYVVSKAVVNGKALVWGVASEAPVRGWEGPAVAICSMQWLESAPRGTLLLQDAHGRSGRIEGVLPPPSAPAAKPATAAASAAQRSATGPYRRAPNAAAATAKRPVQTSTEDGGETYIDDGGSNTLLDDEAVEDADADDVHGGGGGGGGDGGDSDTETVYRAQGGGADDGAGVGEGEGEGGGAGGGRVSFAEALLARREPVTKPQPAFQPGATQTDKRRYLCWNGVGTVVTVEDKDLNRNNVERFQDSYRFTLASLGRCGAAFATAPAVSSDDADGDDGEGASRDDAARSVLFFTPLGKWAGSPSWRKMLPAGEVAACVAAGDDWVAFATNKHMLRVFTASGMQREVVRLPGPVVCMAAGGPLLGVVYHAAAPAMGSQTLAFWQVNLKTGARVAEGPLGLSPKSELTWLGFSRERMLCAMDSRGALVGLTPVVGWAPTVLLQTNRGALVGLTPVVGWAPTVLLQTKCAQASGAADDGFIAPETAASTHSRMWPVSVAGAHLTAVALKGSEKFPATFPRPVVTQVALAVPPVRGPEGAAAARFEASLMLAKATRRAAAEARLALRKAMRAAGVRAERWDDGGELQDFDEVDEEDAEEAQEHLLELADIDKGVLKALQEAITQQNQGRALDLAARLNLEKSHTIAIRLANHHGLSQLAASIDACMQRLFNDDGGNDAEEDPWAAGPPARAPAFEEEEEGGGGEGLRRALAPRSNAARLGPLDKSRGGNGLRRALAPRSNAARSGPPDKIQQQERQRRSAAAAAALAKQDAQLEQQRQQQRYARSQDAGDDAVEYGDNDGDAMDADAATPQEQEVEVVEEGEGGDDDAAAAEATDAAPPATQPPRRPVNPFARNTILSPAGKRRDAFTALGGALSSPSPAKKLKPALGRTSTFVGGLRGGGGAKGGSKK</sequence>
<dbReference type="InterPro" id="IPR048591">
    <property type="entry name" value="WDHD1/CFT4_hel"/>
</dbReference>
<feature type="compositionally biased region" description="Gly residues" evidence="6">
    <location>
        <begin position="482"/>
        <end position="491"/>
    </location>
</feature>
<dbReference type="OrthoDB" id="427368at2759"/>
<keyword evidence="3" id="KW-0677">Repeat</keyword>
<dbReference type="Gene3D" id="2.130.10.10">
    <property type="entry name" value="YVTN repeat-like/Quinoprotein amine dehydrogenase"/>
    <property type="match status" value="2"/>
</dbReference>
<feature type="compositionally biased region" description="Acidic residues" evidence="6">
    <location>
        <begin position="1150"/>
        <end position="1166"/>
    </location>
</feature>
<proteinExistence type="predicted"/>
<dbReference type="AlphaFoldDB" id="A0A836CJ04"/>
<evidence type="ECO:0000256" key="6">
    <source>
        <dbReference type="SAM" id="MobiDB-lite"/>
    </source>
</evidence>
<dbReference type="PROSITE" id="PS50294">
    <property type="entry name" value="WD_REPEATS_REGION"/>
    <property type="match status" value="2"/>
</dbReference>
<evidence type="ECO:0008006" key="11">
    <source>
        <dbReference type="Google" id="ProtNLM"/>
    </source>
</evidence>
<dbReference type="Pfam" id="PF12341">
    <property type="entry name" value="Mcl1_mid"/>
    <property type="match status" value="1"/>
</dbReference>
<accession>A0A836CJ04</accession>
<dbReference type="Proteomes" id="UP000664859">
    <property type="component" value="Unassembled WGS sequence"/>
</dbReference>
<dbReference type="SUPFAM" id="SSF50978">
    <property type="entry name" value="WD40 repeat-like"/>
    <property type="match status" value="1"/>
</dbReference>
<dbReference type="GO" id="GO:0000278">
    <property type="term" value="P:mitotic cell cycle"/>
    <property type="evidence" value="ECO:0007669"/>
    <property type="project" value="TreeGrafter"/>
</dbReference>
<dbReference type="GO" id="GO:0043596">
    <property type="term" value="C:nuclear replication fork"/>
    <property type="evidence" value="ECO:0007669"/>
    <property type="project" value="TreeGrafter"/>
</dbReference>
<keyword evidence="10" id="KW-1185">Reference proteome</keyword>
<dbReference type="GO" id="GO:0006281">
    <property type="term" value="P:DNA repair"/>
    <property type="evidence" value="ECO:0007669"/>
    <property type="project" value="TreeGrafter"/>
</dbReference>
<evidence type="ECO:0000256" key="1">
    <source>
        <dbReference type="ARBA" id="ARBA00004123"/>
    </source>
</evidence>
<gene>
    <name evidence="9" type="ORF">JKP88DRAFT_312613</name>
</gene>
<evidence type="ECO:0000256" key="5">
    <source>
        <dbReference type="PROSITE-ProRule" id="PRU00221"/>
    </source>
</evidence>
<feature type="compositionally biased region" description="Acidic residues" evidence="6">
    <location>
        <begin position="467"/>
        <end position="477"/>
    </location>
</feature>
<feature type="region of interest" description="Disordered" evidence="6">
    <location>
        <begin position="1009"/>
        <end position="1246"/>
    </location>
</feature>
<feature type="repeat" description="WD" evidence="5">
    <location>
        <begin position="156"/>
        <end position="190"/>
    </location>
</feature>